<feature type="signal peptide" evidence="1">
    <location>
        <begin position="1"/>
        <end position="18"/>
    </location>
</feature>
<dbReference type="Pfam" id="PF13946">
    <property type="entry name" value="DUF4214"/>
    <property type="match status" value="1"/>
</dbReference>
<dbReference type="Proteomes" id="UP000450676">
    <property type="component" value="Unassembled WGS sequence"/>
</dbReference>
<dbReference type="SUPFAM" id="SSF50969">
    <property type="entry name" value="YVTN repeat-like/Quinoprotein amine dehydrogenase"/>
    <property type="match status" value="1"/>
</dbReference>
<dbReference type="InterPro" id="IPR038255">
    <property type="entry name" value="PBS_linker_sf"/>
</dbReference>
<dbReference type="InterPro" id="IPR025282">
    <property type="entry name" value="DUF4214"/>
</dbReference>
<dbReference type="EMBL" id="WWCU01000078">
    <property type="protein sequence ID" value="MYN11417.1"/>
    <property type="molecule type" value="Genomic_DNA"/>
</dbReference>
<evidence type="ECO:0000313" key="4">
    <source>
        <dbReference type="Proteomes" id="UP000450676"/>
    </source>
</evidence>
<dbReference type="AlphaFoldDB" id="A0A7X4HJ38"/>
<protein>
    <submittedName>
        <fullName evidence="3">DUF4214 domain-containing protein</fullName>
    </submittedName>
</protein>
<feature type="domain" description="PKD" evidence="2">
    <location>
        <begin position="253"/>
        <end position="312"/>
    </location>
</feature>
<dbReference type="SUPFAM" id="SSF49299">
    <property type="entry name" value="PKD domain"/>
    <property type="match status" value="1"/>
</dbReference>
<keyword evidence="4" id="KW-1185">Reference proteome</keyword>
<dbReference type="Gene3D" id="2.60.40.10">
    <property type="entry name" value="Immunoglobulins"/>
    <property type="match status" value="1"/>
</dbReference>
<dbReference type="InterPro" id="IPR011044">
    <property type="entry name" value="Quino_amine_DH_bsu"/>
</dbReference>
<dbReference type="PROSITE" id="PS50093">
    <property type="entry name" value="PKD"/>
    <property type="match status" value="1"/>
</dbReference>
<comment type="caution">
    <text evidence="3">The sequence shown here is derived from an EMBL/GenBank/DDBJ whole genome shotgun (WGS) entry which is preliminary data.</text>
</comment>
<evidence type="ECO:0000313" key="3">
    <source>
        <dbReference type="EMBL" id="MYN11417.1"/>
    </source>
</evidence>
<proteinExistence type="predicted"/>
<dbReference type="Pfam" id="PF00801">
    <property type="entry name" value="PKD"/>
    <property type="match status" value="1"/>
</dbReference>
<feature type="chain" id="PRO_5030709916" evidence="1">
    <location>
        <begin position="19"/>
        <end position="627"/>
    </location>
</feature>
<dbReference type="SMART" id="SM00089">
    <property type="entry name" value="PKD"/>
    <property type="match status" value="1"/>
</dbReference>
<accession>A0A7X4HJ38</accession>
<gene>
    <name evidence="3" type="ORF">GTP77_29330</name>
</gene>
<sequence>MLAIQRILTLAVLAAALAGCGAGSDVQTGESAGQRQSMAGPPAAAAASIAMPGLRSDYKVERVAGSVDLTHIATARVTRVAADARVQFSDYTLAMDVDGNAGKVYRLYRAAFKRTPDVRGLSYWIQMMDQGASLLTISNGFAGSTEFKSLYGVNPTNNEIVTRLYRNILNRDGETAGVQYWVNILNRGTSVAEVLAAFSDSPENQAGMFATLSNGIAYRVDGAAYVTVANAGASRSGATGAALTLDGTESLAGAGSTLSYAWTVAERPAGSAAVLRNADTALPSFTPDRSGSYTVTLTVSDGVSSSTASATLSAFPPALSYAPLEVRYSKGLDKLVISATNPNVLKIADPLAETTLTVSLPAAVKNFSLSPNGKLAIVLHESVASLVDLEHGLLLKSFATGGSHTEALITNAAVAYFIGQTGGQWVRPSVVYFNARTGAEMTLPETVYMGMFYGTQYGVYASTKNKVFLMSQGLSPADISYFTIDPATNGVIAMGDSPYHGDYNMSTPLFLSENEDVLFSASGNYFYTSNLKYAGTFSTPVRSLSNSAAKDETLVIAGGSAGYPSSYRRFTGSLFFSDATIDFPLIDGLQSYGIKIFHSSAGKRLALVQTGSAALNGASVKYYTIAL</sequence>
<keyword evidence="1" id="KW-0732">Signal</keyword>
<name>A0A7X4HJ38_9BURK</name>
<reference evidence="3 4" key="1">
    <citation type="submission" date="2019-12" db="EMBL/GenBank/DDBJ databases">
        <title>Novel species isolated from a subtropical stream in China.</title>
        <authorList>
            <person name="Lu H."/>
        </authorList>
    </citation>
    <scope>NUCLEOTIDE SEQUENCE [LARGE SCALE GENOMIC DNA]</scope>
    <source>
        <strain evidence="3 4">FT127W</strain>
    </source>
</reference>
<dbReference type="InterPro" id="IPR000601">
    <property type="entry name" value="PKD_dom"/>
</dbReference>
<dbReference type="PROSITE" id="PS51257">
    <property type="entry name" value="PROKAR_LIPOPROTEIN"/>
    <property type="match status" value="1"/>
</dbReference>
<dbReference type="InterPro" id="IPR035986">
    <property type="entry name" value="PKD_dom_sf"/>
</dbReference>
<dbReference type="InterPro" id="IPR013783">
    <property type="entry name" value="Ig-like_fold"/>
</dbReference>
<dbReference type="InterPro" id="IPR022409">
    <property type="entry name" value="PKD/Chitinase_dom"/>
</dbReference>
<evidence type="ECO:0000256" key="1">
    <source>
        <dbReference type="SAM" id="SignalP"/>
    </source>
</evidence>
<dbReference type="Gene3D" id="1.10.3130.20">
    <property type="entry name" value="Phycobilisome linker domain"/>
    <property type="match status" value="1"/>
</dbReference>
<dbReference type="RefSeq" id="WP_161075678.1">
    <property type="nucleotide sequence ID" value="NZ_WWCU01000078.1"/>
</dbReference>
<evidence type="ECO:0000259" key="2">
    <source>
        <dbReference type="PROSITE" id="PS50093"/>
    </source>
</evidence>
<organism evidence="3 4">
    <name type="scientific">Pseudoduganella aquatica</name>
    <dbReference type="NCBI Taxonomy" id="2660641"/>
    <lineage>
        <taxon>Bacteria</taxon>
        <taxon>Pseudomonadati</taxon>
        <taxon>Pseudomonadota</taxon>
        <taxon>Betaproteobacteria</taxon>
        <taxon>Burkholderiales</taxon>
        <taxon>Oxalobacteraceae</taxon>
        <taxon>Telluria group</taxon>
        <taxon>Pseudoduganella</taxon>
    </lineage>
</organism>